<gene>
    <name evidence="1" type="ORF">H2198_005757</name>
</gene>
<protein>
    <submittedName>
        <fullName evidence="1">Uncharacterized protein</fullName>
    </submittedName>
</protein>
<reference evidence="1" key="1">
    <citation type="submission" date="2022-10" db="EMBL/GenBank/DDBJ databases">
        <title>Culturing micro-colonial fungi from biological soil crusts in the Mojave desert and describing Neophaeococcomyces mojavensis, and introducing the new genera and species Taxawa tesnikishii.</title>
        <authorList>
            <person name="Kurbessoian T."/>
            <person name="Stajich J.E."/>
        </authorList>
    </citation>
    <scope>NUCLEOTIDE SEQUENCE</scope>
    <source>
        <strain evidence="1">JES_112</strain>
    </source>
</reference>
<proteinExistence type="predicted"/>
<keyword evidence="2" id="KW-1185">Reference proteome</keyword>
<organism evidence="1 2">
    <name type="scientific">Neophaeococcomyces mojaviensis</name>
    <dbReference type="NCBI Taxonomy" id="3383035"/>
    <lineage>
        <taxon>Eukaryota</taxon>
        <taxon>Fungi</taxon>
        <taxon>Dikarya</taxon>
        <taxon>Ascomycota</taxon>
        <taxon>Pezizomycotina</taxon>
        <taxon>Eurotiomycetes</taxon>
        <taxon>Chaetothyriomycetidae</taxon>
        <taxon>Chaetothyriales</taxon>
        <taxon>Chaetothyriales incertae sedis</taxon>
        <taxon>Neophaeococcomyces</taxon>
    </lineage>
</organism>
<dbReference type="EMBL" id="JAPDRQ010000098">
    <property type="protein sequence ID" value="KAJ9655383.1"/>
    <property type="molecule type" value="Genomic_DNA"/>
</dbReference>
<sequence>MQTKHFVTDPKHLVEASLKSLCLVQPDLTLDIENKTIYSPKRKDGVSQVSIISGGGAGHEPSFTGFVGDGLLSAAVSGSVFASPSSRQVLNAIENVDASKGVLVTVMRYTGDVLNFGVALEKARARNPDMKIEMLVVGDDVAVTRSRAGKVGRRGIAGTVLVHKVTGAMAAAGFGLDDTVRVGQLAAKNLVSVGVSLNRVHVPGRPVESDIEKTPGSDDIELGMGIHNETGCGRRNGTDAEAPSIVKEMLQQLLDSNDHDRNYLPQKTPEMVLLVNNLGALSVLELGAIVTEVAEQLQRDYKVKVVRLYAGTFMTSLDGPGFSISLLNVVETGVSKSLIELLDAPSNARGWSSLTTQGESTKRQNGTSAQITKPDNEGETQADQLAYDADLVDSRLRAGLKAVIDSEPEVTKYDDIVGDGDCGTTLKRGAEAILNQIAKTPPTGVIALLSLITSTVEDTMDGTSGALYSIFLNSLLHHVKLAANQASAADTTFWKKALSAALSALSKYTPAQVGDRTMMDALIPFAETLRSTGDLRAASSAAQEGATKTKDMRPALGRTVYIGDEDAWLGKIPDPGAYGLSKFFEGLSST</sequence>
<evidence type="ECO:0000313" key="1">
    <source>
        <dbReference type="EMBL" id="KAJ9655383.1"/>
    </source>
</evidence>
<comment type="caution">
    <text evidence="1">The sequence shown here is derived from an EMBL/GenBank/DDBJ whole genome shotgun (WGS) entry which is preliminary data.</text>
</comment>
<accession>A0ACC3A4T4</accession>
<name>A0ACC3A4T4_9EURO</name>
<evidence type="ECO:0000313" key="2">
    <source>
        <dbReference type="Proteomes" id="UP001172386"/>
    </source>
</evidence>
<dbReference type="Proteomes" id="UP001172386">
    <property type="component" value="Unassembled WGS sequence"/>
</dbReference>